<feature type="non-terminal residue" evidence="1">
    <location>
        <position position="74"/>
    </location>
</feature>
<organism evidence="1 2">
    <name type="scientific">Savagea faecisuis</name>
    <dbReference type="NCBI Taxonomy" id="1274803"/>
    <lineage>
        <taxon>Bacteria</taxon>
        <taxon>Bacillati</taxon>
        <taxon>Bacillota</taxon>
        <taxon>Bacilli</taxon>
        <taxon>Bacillales</taxon>
        <taxon>Caryophanaceae</taxon>
        <taxon>Savagea</taxon>
    </lineage>
</organism>
<sequence>MTTITAKIQIYVSNDQSKNLMATTNAYRNACNWLSKQVFKTKILNQAKLNDLHYKQLRGKFGLKSQMAQSVMKT</sequence>
<dbReference type="EMBL" id="JBHTJF010000006">
    <property type="protein sequence ID" value="MFD0942468.1"/>
    <property type="molecule type" value="Genomic_DNA"/>
</dbReference>
<comment type="caution">
    <text evidence="1">The sequence shown here is derived from an EMBL/GenBank/DDBJ whole genome shotgun (WGS) entry which is preliminary data.</text>
</comment>
<proteinExistence type="predicted"/>
<dbReference type="GO" id="GO:0004519">
    <property type="term" value="F:endonuclease activity"/>
    <property type="evidence" value="ECO:0007669"/>
    <property type="project" value="UniProtKB-KW"/>
</dbReference>
<keyword evidence="1" id="KW-0540">Nuclease</keyword>
<accession>A0ABW3GW03</accession>
<gene>
    <name evidence="1" type="ORF">ACFQ0V_01625</name>
</gene>
<keyword evidence="1" id="KW-0255">Endonuclease</keyword>
<name>A0ABW3GW03_9BACL</name>
<evidence type="ECO:0000313" key="1">
    <source>
        <dbReference type="EMBL" id="MFD0942468.1"/>
    </source>
</evidence>
<keyword evidence="1" id="KW-0378">Hydrolase</keyword>
<protein>
    <submittedName>
        <fullName evidence="1">RNA-guided endonuclease TnpB family protein</fullName>
    </submittedName>
</protein>
<reference evidence="2" key="1">
    <citation type="journal article" date="2019" name="Int. J. Syst. Evol. Microbiol.">
        <title>The Global Catalogue of Microorganisms (GCM) 10K type strain sequencing project: providing services to taxonomists for standard genome sequencing and annotation.</title>
        <authorList>
            <consortium name="The Broad Institute Genomics Platform"/>
            <consortium name="The Broad Institute Genome Sequencing Center for Infectious Disease"/>
            <person name="Wu L."/>
            <person name="Ma J."/>
        </authorList>
    </citation>
    <scope>NUCLEOTIDE SEQUENCE [LARGE SCALE GENOMIC DNA]</scope>
    <source>
        <strain evidence="2">CCUG 63563</strain>
    </source>
</reference>
<evidence type="ECO:0000313" key="2">
    <source>
        <dbReference type="Proteomes" id="UP001596976"/>
    </source>
</evidence>
<keyword evidence="2" id="KW-1185">Reference proteome</keyword>
<dbReference type="Proteomes" id="UP001596976">
    <property type="component" value="Unassembled WGS sequence"/>
</dbReference>